<dbReference type="SUPFAM" id="SSF53756">
    <property type="entry name" value="UDP-Glycosyltransferase/glycogen phosphorylase"/>
    <property type="match status" value="1"/>
</dbReference>
<dbReference type="Gene3D" id="3.40.50.2000">
    <property type="entry name" value="Glycogen Phosphorylase B"/>
    <property type="match status" value="1"/>
</dbReference>
<reference evidence="2 3" key="1">
    <citation type="submission" date="2017-02" db="EMBL/GenBank/DDBJ databases">
        <authorList>
            <person name="Peterson S.W."/>
        </authorList>
    </citation>
    <scope>NUCLEOTIDE SEQUENCE [LARGE SCALE GENOMIC DNA]</scope>
    <source>
        <strain evidence="2 3">LSP_Lj1</strain>
    </source>
</reference>
<dbReference type="STRING" id="1255658.FM114_08710"/>
<name>A0A1R4JNU5_9ACTN</name>
<evidence type="ECO:0000313" key="2">
    <source>
        <dbReference type="EMBL" id="SJN33634.1"/>
    </source>
</evidence>
<evidence type="ECO:0008006" key="4">
    <source>
        <dbReference type="Google" id="ProtNLM"/>
    </source>
</evidence>
<proteinExistence type="predicted"/>
<sequence>MTARFCLISIGSRGDVAPFIAVGQALRGVGHEGVLVVLEPWRDLVEAAGLDCPAMGGGITRQMGHTLGTSPQPAPELMLVGTSRGRRPSGH</sequence>
<dbReference type="AlphaFoldDB" id="A0A1R4JNU5"/>
<organism evidence="2 3">
    <name type="scientific">Luteococcus japonicus LSP_Lj1</name>
    <dbReference type="NCBI Taxonomy" id="1255658"/>
    <lineage>
        <taxon>Bacteria</taxon>
        <taxon>Bacillati</taxon>
        <taxon>Actinomycetota</taxon>
        <taxon>Actinomycetes</taxon>
        <taxon>Propionibacteriales</taxon>
        <taxon>Propionibacteriaceae</taxon>
        <taxon>Luteococcus</taxon>
    </lineage>
</organism>
<keyword evidence="3" id="KW-1185">Reference proteome</keyword>
<evidence type="ECO:0000256" key="1">
    <source>
        <dbReference type="SAM" id="MobiDB-lite"/>
    </source>
</evidence>
<accession>A0A1R4JNU5</accession>
<feature type="region of interest" description="Disordered" evidence="1">
    <location>
        <begin position="61"/>
        <end position="91"/>
    </location>
</feature>
<dbReference type="Proteomes" id="UP000188342">
    <property type="component" value="Unassembled WGS sequence"/>
</dbReference>
<dbReference type="EMBL" id="FUKQ01000032">
    <property type="protein sequence ID" value="SJN33634.1"/>
    <property type="molecule type" value="Genomic_DNA"/>
</dbReference>
<protein>
    <recommendedName>
        <fullName evidence="4">UDP-glucose:sterol glucosyltransferase</fullName>
    </recommendedName>
</protein>
<evidence type="ECO:0000313" key="3">
    <source>
        <dbReference type="Proteomes" id="UP000188342"/>
    </source>
</evidence>
<gene>
    <name evidence="2" type="ORF">FM114_08710</name>
</gene>